<dbReference type="EMBL" id="ANMG01000009">
    <property type="protein sequence ID" value="EMD28731.1"/>
    <property type="molecule type" value="Genomic_DNA"/>
</dbReference>
<comment type="caution">
    <text evidence="2">The sequence shown here is derived from an EMBL/GenBank/DDBJ whole genome shotgun (WGS) entry which is preliminary data.</text>
</comment>
<name>M2QPX4_9PSEU</name>
<accession>M2QPX4</accession>
<gene>
    <name evidence="2" type="ORF">C791_8164</name>
</gene>
<sequence>MSRTLGFRDERVPHRPFPLLSSRHDLPIEGYPGSETGDFAGPIRARTGMPDDPIAQKCGVTHRFSAILGASGGGALSGSSPLWTFVEE</sequence>
<feature type="region of interest" description="Disordered" evidence="1">
    <location>
        <begin position="16"/>
        <end position="52"/>
    </location>
</feature>
<reference evidence="2 3" key="1">
    <citation type="submission" date="2012-10" db="EMBL/GenBank/DDBJ databases">
        <title>Genome assembly of Amycolatopsis azurea DSM 43854.</title>
        <authorList>
            <person name="Khatri I."/>
            <person name="Kaur I."/>
            <person name="Subramanian S."/>
            <person name="Mayilraj S."/>
        </authorList>
    </citation>
    <scope>NUCLEOTIDE SEQUENCE [LARGE SCALE GENOMIC DNA]</scope>
    <source>
        <strain evidence="2 3">DSM 43854</strain>
    </source>
</reference>
<proteinExistence type="predicted"/>
<evidence type="ECO:0000256" key="1">
    <source>
        <dbReference type="SAM" id="MobiDB-lite"/>
    </source>
</evidence>
<evidence type="ECO:0000313" key="3">
    <source>
        <dbReference type="Proteomes" id="UP000014137"/>
    </source>
</evidence>
<dbReference type="PATRIC" id="fig|1238180.3.peg.1560"/>
<dbReference type="Proteomes" id="UP000014137">
    <property type="component" value="Unassembled WGS sequence"/>
</dbReference>
<dbReference type="AlphaFoldDB" id="M2QPX4"/>
<protein>
    <submittedName>
        <fullName evidence="2">Uncharacterized protein</fullName>
    </submittedName>
</protein>
<organism evidence="2 3">
    <name type="scientific">Amycolatopsis azurea DSM 43854</name>
    <dbReference type="NCBI Taxonomy" id="1238180"/>
    <lineage>
        <taxon>Bacteria</taxon>
        <taxon>Bacillati</taxon>
        <taxon>Actinomycetota</taxon>
        <taxon>Actinomycetes</taxon>
        <taxon>Pseudonocardiales</taxon>
        <taxon>Pseudonocardiaceae</taxon>
        <taxon>Amycolatopsis</taxon>
    </lineage>
</organism>
<evidence type="ECO:0000313" key="2">
    <source>
        <dbReference type="EMBL" id="EMD28731.1"/>
    </source>
</evidence>